<evidence type="ECO:0000256" key="1">
    <source>
        <dbReference type="ARBA" id="ARBA00007073"/>
    </source>
</evidence>
<evidence type="ECO:0008006" key="4">
    <source>
        <dbReference type="Google" id="ProtNLM"/>
    </source>
</evidence>
<comment type="caution">
    <text evidence="2">The sequence shown here is derived from an EMBL/GenBank/DDBJ whole genome shotgun (WGS) entry which is preliminary data.</text>
</comment>
<dbReference type="Proteomes" id="UP000183080">
    <property type="component" value="Unassembled WGS sequence"/>
</dbReference>
<sequence>MKAQVSLKMGTNSKHIARALMDEAKDKLPKVDVEVIPAGEKVKIEIEAEDFTSLRAALNSFLGWAYCAEGVLDNG</sequence>
<organism evidence="2 3">
    <name type="scientific">Marine Group III euryarchaeote CG-Epi1</name>
    <dbReference type="NCBI Taxonomy" id="1888995"/>
    <lineage>
        <taxon>Archaea</taxon>
        <taxon>Methanobacteriati</taxon>
        <taxon>Thermoplasmatota</taxon>
        <taxon>Thermoplasmata</taxon>
        <taxon>Candidatus Thermoprofundales</taxon>
    </lineage>
</organism>
<gene>
    <name evidence="2" type="ORF">BD935_03715</name>
</gene>
<protein>
    <recommendedName>
        <fullName evidence="4">KEOPS complex Pcc1-like subunit</fullName>
    </recommendedName>
</protein>
<dbReference type="NCBIfam" id="NF011470">
    <property type="entry name" value="PRK14887.1"/>
    <property type="match status" value="1"/>
</dbReference>
<dbReference type="Pfam" id="PF09341">
    <property type="entry name" value="Pcc1"/>
    <property type="match status" value="1"/>
</dbReference>
<dbReference type="Gene3D" id="3.30.310.50">
    <property type="entry name" value="Alpha-D-phosphohexomutase, C-terminal domain"/>
    <property type="match status" value="1"/>
</dbReference>
<dbReference type="AlphaFoldDB" id="A0A1J5TJA8"/>
<dbReference type="InterPro" id="IPR015419">
    <property type="entry name" value="CTAG/Pcc1"/>
</dbReference>
<reference evidence="2 3" key="1">
    <citation type="submission" date="2016-08" db="EMBL/GenBank/DDBJ databases">
        <title>New Insights into Marine Group III Euryarchaeota, from dark to light.</title>
        <authorList>
            <person name="Haro-Moreno J.M."/>
            <person name="Rodriguez-Valera F."/>
            <person name="Lopez-Garcia P."/>
            <person name="Moreira D."/>
            <person name="Martin-Cuadrado A.B."/>
        </authorList>
    </citation>
    <scope>NUCLEOTIDE SEQUENCE [LARGE SCALE GENOMIC DNA]</scope>
    <source>
        <strain evidence="2">CG-Epi1</strain>
    </source>
</reference>
<comment type="similarity">
    <text evidence="1">Belongs to the CTAG/PCC1 family.</text>
</comment>
<dbReference type="STRING" id="1888995.BD935_03715"/>
<evidence type="ECO:0000313" key="3">
    <source>
        <dbReference type="Proteomes" id="UP000183080"/>
    </source>
</evidence>
<proteinExistence type="inferred from homology"/>
<name>A0A1J5TJA8_9ARCH</name>
<evidence type="ECO:0000313" key="2">
    <source>
        <dbReference type="EMBL" id="OIR21034.1"/>
    </source>
</evidence>
<dbReference type="EMBL" id="MIZA01000003">
    <property type="protein sequence ID" value="OIR21034.1"/>
    <property type="molecule type" value="Genomic_DNA"/>
</dbReference>
<accession>A0A1J5TJA8</accession>